<dbReference type="PANTHER" id="PTHR10110">
    <property type="entry name" value="SODIUM/HYDROGEN EXCHANGER"/>
    <property type="match status" value="1"/>
</dbReference>
<evidence type="ECO:0000256" key="9">
    <source>
        <dbReference type="ARBA" id="ARBA00023201"/>
    </source>
</evidence>
<evidence type="ECO:0000259" key="12">
    <source>
        <dbReference type="Pfam" id="PF00999"/>
    </source>
</evidence>
<dbReference type="Pfam" id="PF00999">
    <property type="entry name" value="Na_H_Exchanger"/>
    <property type="match status" value="2"/>
</dbReference>
<dbReference type="EMBL" id="QQXL01000005">
    <property type="protein sequence ID" value="RKW70157.1"/>
    <property type="molecule type" value="Genomic_DNA"/>
</dbReference>
<keyword evidence="8 11" id="KW-0472">Membrane</keyword>
<dbReference type="InterPro" id="IPR006153">
    <property type="entry name" value="Cation/H_exchanger_TM"/>
</dbReference>
<keyword evidence="2" id="KW-0813">Transport</keyword>
<evidence type="ECO:0000313" key="14">
    <source>
        <dbReference type="Proteomes" id="UP000273119"/>
    </source>
</evidence>
<dbReference type="Gene3D" id="6.10.140.1330">
    <property type="match status" value="1"/>
</dbReference>
<feature type="transmembrane region" description="Helical" evidence="11">
    <location>
        <begin position="55"/>
        <end position="75"/>
    </location>
</feature>
<evidence type="ECO:0000256" key="1">
    <source>
        <dbReference type="ARBA" id="ARBA00004651"/>
    </source>
</evidence>
<evidence type="ECO:0000313" key="13">
    <source>
        <dbReference type="EMBL" id="RKW70157.1"/>
    </source>
</evidence>
<evidence type="ECO:0000256" key="7">
    <source>
        <dbReference type="ARBA" id="ARBA00023065"/>
    </source>
</evidence>
<feature type="domain" description="Cation/H+ exchanger transmembrane" evidence="12">
    <location>
        <begin position="9"/>
        <end position="331"/>
    </location>
</feature>
<evidence type="ECO:0000256" key="6">
    <source>
        <dbReference type="ARBA" id="ARBA00023053"/>
    </source>
</evidence>
<dbReference type="GO" id="GO:0051453">
    <property type="term" value="P:regulation of intracellular pH"/>
    <property type="evidence" value="ECO:0007669"/>
    <property type="project" value="TreeGrafter"/>
</dbReference>
<dbReference type="Proteomes" id="UP000273119">
    <property type="component" value="Unassembled WGS sequence"/>
</dbReference>
<feature type="transmembrane region" description="Helical" evidence="11">
    <location>
        <begin position="300"/>
        <end position="326"/>
    </location>
</feature>
<dbReference type="GO" id="GO:0015385">
    <property type="term" value="F:sodium:proton antiporter activity"/>
    <property type="evidence" value="ECO:0007669"/>
    <property type="project" value="InterPro"/>
</dbReference>
<dbReference type="PANTHER" id="PTHR10110:SF86">
    <property type="entry name" value="SODIUM_HYDROGEN EXCHANGER 7"/>
    <property type="match status" value="1"/>
</dbReference>
<keyword evidence="14" id="KW-1185">Reference proteome</keyword>
<feature type="domain" description="Cation/H+ exchanger transmembrane" evidence="12">
    <location>
        <begin position="423"/>
        <end position="484"/>
    </location>
</feature>
<evidence type="ECO:0000256" key="5">
    <source>
        <dbReference type="ARBA" id="ARBA00022989"/>
    </source>
</evidence>
<gene>
    <name evidence="13" type="ORF">DWQ67_09435</name>
</gene>
<keyword evidence="6" id="KW-0915">Sodium</keyword>
<feature type="compositionally biased region" description="Acidic residues" evidence="10">
    <location>
        <begin position="584"/>
        <end position="594"/>
    </location>
</feature>
<feature type="transmembrane region" description="Helical" evidence="11">
    <location>
        <begin position="229"/>
        <end position="246"/>
    </location>
</feature>
<dbReference type="GO" id="GO:0015386">
    <property type="term" value="F:potassium:proton antiporter activity"/>
    <property type="evidence" value="ECO:0007669"/>
    <property type="project" value="TreeGrafter"/>
</dbReference>
<comment type="caution">
    <text evidence="13">The sequence shown here is derived from an EMBL/GenBank/DDBJ whole genome shotgun (WGS) entry which is preliminary data.</text>
</comment>
<feature type="transmembrane region" description="Helical" evidence="11">
    <location>
        <begin position="28"/>
        <end position="46"/>
    </location>
</feature>
<keyword evidence="4 11" id="KW-0812">Transmembrane</keyword>
<keyword evidence="9" id="KW-0739">Sodium transport</keyword>
<evidence type="ECO:0000256" key="10">
    <source>
        <dbReference type="SAM" id="MobiDB-lite"/>
    </source>
</evidence>
<dbReference type="GO" id="GO:0098719">
    <property type="term" value="P:sodium ion import across plasma membrane"/>
    <property type="evidence" value="ECO:0007669"/>
    <property type="project" value="TreeGrafter"/>
</dbReference>
<evidence type="ECO:0000256" key="3">
    <source>
        <dbReference type="ARBA" id="ARBA00022475"/>
    </source>
</evidence>
<comment type="subcellular location">
    <subcellularLocation>
        <location evidence="1">Cell membrane</location>
        <topology evidence="1">Multi-pass membrane protein</topology>
    </subcellularLocation>
</comment>
<evidence type="ECO:0000256" key="2">
    <source>
        <dbReference type="ARBA" id="ARBA00022448"/>
    </source>
</evidence>
<proteinExistence type="predicted"/>
<feature type="transmembrane region" description="Helical" evidence="11">
    <location>
        <begin position="181"/>
        <end position="198"/>
    </location>
</feature>
<dbReference type="AlphaFoldDB" id="A0A496PI47"/>
<name>A0A496PI47_9MICC</name>
<organism evidence="13 14">
    <name type="scientific">Galactobacter caseinivorans</name>
    <dbReference type="NCBI Taxonomy" id="2676123"/>
    <lineage>
        <taxon>Bacteria</taxon>
        <taxon>Bacillati</taxon>
        <taxon>Actinomycetota</taxon>
        <taxon>Actinomycetes</taxon>
        <taxon>Micrococcales</taxon>
        <taxon>Micrococcaceae</taxon>
        <taxon>Galactobacter</taxon>
    </lineage>
</organism>
<protein>
    <submittedName>
        <fullName evidence="13">Sodium:proton antiporter</fullName>
    </submittedName>
</protein>
<feature type="transmembrane region" description="Helical" evidence="11">
    <location>
        <begin position="457"/>
        <end position="479"/>
    </location>
</feature>
<keyword evidence="7" id="KW-0406">Ion transport</keyword>
<dbReference type="InterPro" id="IPR018422">
    <property type="entry name" value="Cation/H_exchanger_CPA1"/>
</dbReference>
<evidence type="ECO:0000256" key="8">
    <source>
        <dbReference type="ARBA" id="ARBA00023136"/>
    </source>
</evidence>
<evidence type="ECO:0000256" key="11">
    <source>
        <dbReference type="SAM" id="Phobius"/>
    </source>
</evidence>
<dbReference type="RefSeq" id="WP_121485346.1">
    <property type="nucleotide sequence ID" value="NZ_QQXL01000005.1"/>
</dbReference>
<reference evidence="13 14" key="1">
    <citation type="submission" date="2018-07" db="EMBL/GenBank/DDBJ databases">
        <title>Arthrobacter sp. nov., isolated from raw cow's milk with high bacterial count.</title>
        <authorList>
            <person name="Hahne J."/>
            <person name="Isele D."/>
            <person name="Lipski A."/>
        </authorList>
    </citation>
    <scope>NUCLEOTIDE SEQUENCE [LARGE SCALE GENOMIC DNA]</scope>
    <source>
        <strain evidence="13 14">JZ R-183</strain>
    </source>
</reference>
<sequence length="654" mass="70091">MDTAILVIIAAVVVIAVSSRLGPRWNIAAPLILVAIGIGVSFLPFVPDVEVEPEIILAVVLPPLLFSSAVNMPAMNFRREFNAIGGLAVFLVILSSVLLGFFFHWIMPNLELPWCIALGAILSPTDAVATSIARGVGISSRVSTILEGESLLNDATALVTLRTAIAAAASAFSLWTAVGQFGYSVFVAIVIGVVAGKVGLWARKVVQDPTVSTVLSLVIPFAASVPTDLLHGSGLVAAVVAGVVIGRKKDRVFRAEQRVSDRSIWQAITLVLEGGVFLMMGLELRGLINHHSEEADTGTLWQIVLVALAALALMLIIRTAFVLPLLSKMGKRAQKAQQTRAPQLEAMESAIADRDFRRVAELCSIEAQSVEKRVKKRLKRGLHPHGGHGLEASSVEAQEKRWAQLDRRTRMVRSDIDYYTKQPLTVRDGLVMVASGMRGAVTLAAAQTLPLDTPNRATLILIAFAVAVLSLGIQGSLLAPLVRWIKPTTPDPVELRRQAQGLEDALSEVTSEQEPGESMMDAKLRVLTARRKILLDLQDEGYYDQESIGGIMASMDAMELGVRLRQSQAYFNAVEARRGPAQELSEENAEEAEADQASSIPLVSERRAVLAQAEEATRMAATDDGDMALLSADEVASAIAAEGTPPPGPGSGLR</sequence>
<evidence type="ECO:0000256" key="4">
    <source>
        <dbReference type="ARBA" id="ARBA00022692"/>
    </source>
</evidence>
<feature type="transmembrane region" description="Helical" evidence="11">
    <location>
        <begin position="81"/>
        <end position="103"/>
    </location>
</feature>
<keyword evidence="3" id="KW-1003">Cell membrane</keyword>
<dbReference type="GO" id="GO:0005886">
    <property type="term" value="C:plasma membrane"/>
    <property type="evidence" value="ECO:0007669"/>
    <property type="project" value="UniProtKB-SubCell"/>
</dbReference>
<feature type="region of interest" description="Disordered" evidence="10">
    <location>
        <begin position="581"/>
        <end position="600"/>
    </location>
</feature>
<accession>A0A496PI47</accession>
<keyword evidence="5 11" id="KW-1133">Transmembrane helix</keyword>
<feature type="transmembrane region" description="Helical" evidence="11">
    <location>
        <begin position="267"/>
        <end position="288"/>
    </location>
</feature>